<evidence type="ECO:0000313" key="3">
    <source>
        <dbReference type="Proteomes" id="UP000023152"/>
    </source>
</evidence>
<dbReference type="Proteomes" id="UP000023152">
    <property type="component" value="Unassembled WGS sequence"/>
</dbReference>
<gene>
    <name evidence="2" type="ORF">RFI_17844</name>
</gene>
<accession>X6N030</accession>
<evidence type="ECO:0000256" key="1">
    <source>
        <dbReference type="SAM" id="MobiDB-lite"/>
    </source>
</evidence>
<dbReference type="EMBL" id="ASPP01013704">
    <property type="protein sequence ID" value="ETO19386.1"/>
    <property type="molecule type" value="Genomic_DNA"/>
</dbReference>
<feature type="region of interest" description="Disordered" evidence="1">
    <location>
        <begin position="116"/>
        <end position="138"/>
    </location>
</feature>
<sequence>MLDSREAPRTSLLFNTLGMQGGKDPVSSGLSGSCAGLYEPILWSFLGKWKEMTSGTETTVGWMDAFQKQLFGLLHEASDKDVGHFMEVKATQMYRFVMALFVMSLHKSHPLRVGIETKTEKEEKKGRQEEMEYLKKRS</sequence>
<dbReference type="AlphaFoldDB" id="X6N030"/>
<reference evidence="2 3" key="1">
    <citation type="journal article" date="2013" name="Curr. Biol.">
        <title>The Genome of the Foraminiferan Reticulomyxa filosa.</title>
        <authorList>
            <person name="Glockner G."/>
            <person name="Hulsmann N."/>
            <person name="Schleicher M."/>
            <person name="Noegel A.A."/>
            <person name="Eichinger L."/>
            <person name="Gallinger C."/>
            <person name="Pawlowski J."/>
            <person name="Sierra R."/>
            <person name="Euteneuer U."/>
            <person name="Pillet L."/>
            <person name="Moustafa A."/>
            <person name="Platzer M."/>
            <person name="Groth M."/>
            <person name="Szafranski K."/>
            <person name="Schliwa M."/>
        </authorList>
    </citation>
    <scope>NUCLEOTIDE SEQUENCE [LARGE SCALE GENOMIC DNA]</scope>
</reference>
<name>X6N030_RETFI</name>
<proteinExistence type="predicted"/>
<keyword evidence="3" id="KW-1185">Reference proteome</keyword>
<comment type="caution">
    <text evidence="2">The sequence shown here is derived from an EMBL/GenBank/DDBJ whole genome shotgun (WGS) entry which is preliminary data.</text>
</comment>
<evidence type="ECO:0000313" key="2">
    <source>
        <dbReference type="EMBL" id="ETO19386.1"/>
    </source>
</evidence>
<protein>
    <submittedName>
        <fullName evidence="2">Uncharacterized protein</fullName>
    </submittedName>
</protein>
<organism evidence="2 3">
    <name type="scientific">Reticulomyxa filosa</name>
    <dbReference type="NCBI Taxonomy" id="46433"/>
    <lineage>
        <taxon>Eukaryota</taxon>
        <taxon>Sar</taxon>
        <taxon>Rhizaria</taxon>
        <taxon>Retaria</taxon>
        <taxon>Foraminifera</taxon>
        <taxon>Monothalamids</taxon>
        <taxon>Reticulomyxidae</taxon>
        <taxon>Reticulomyxa</taxon>
    </lineage>
</organism>